<name>A0AAV9M7J2_9SOLN</name>
<reference evidence="2 3" key="1">
    <citation type="submission" date="2023-10" db="EMBL/GenBank/DDBJ databases">
        <title>Genome-Wide Identification Analysis in wild type Solanum Pinnatisectum Reveals Some Genes Defensing Phytophthora Infestans.</title>
        <authorList>
            <person name="Sun C."/>
        </authorList>
    </citation>
    <scope>NUCLEOTIDE SEQUENCE [LARGE SCALE GENOMIC DNA]</scope>
    <source>
        <strain evidence="2">LQN</strain>
        <tissue evidence="2">Leaf</tissue>
    </source>
</reference>
<sequence length="266" mass="30627">MIEDCNFKVRDEEFKKRKKLEIDKANKNKGEQLQQGKDITQTKANEQEEKHKHNNNEGNYQEHNTQQKEEGWQTQKRKNTKQQVDRPQKSIWRPTSPQSRQTREHQINTAQQTGITNNHIQNAFTNLHMQEEQKEDREGPFNTGGTPPHETQNRRDKKQDKIDQTRHKGCKDNMKNSGIDSMLPTPVNPNIGSMVVTCNDEAEGGMDGRCQENHTNLQEGVSKGGILPYVLHEGMDSDHSSDLRTPATTKVSQHKCQRINKLSNKL</sequence>
<comment type="caution">
    <text evidence="2">The sequence shown here is derived from an EMBL/GenBank/DDBJ whole genome shotgun (WGS) entry which is preliminary data.</text>
</comment>
<evidence type="ECO:0000256" key="1">
    <source>
        <dbReference type="SAM" id="MobiDB-lite"/>
    </source>
</evidence>
<dbReference type="Proteomes" id="UP001311915">
    <property type="component" value="Unassembled WGS sequence"/>
</dbReference>
<feature type="compositionally biased region" description="Basic and acidic residues" evidence="1">
    <location>
        <begin position="45"/>
        <end position="55"/>
    </location>
</feature>
<organism evidence="2 3">
    <name type="scientific">Solanum pinnatisectum</name>
    <name type="common">tansyleaf nightshade</name>
    <dbReference type="NCBI Taxonomy" id="50273"/>
    <lineage>
        <taxon>Eukaryota</taxon>
        <taxon>Viridiplantae</taxon>
        <taxon>Streptophyta</taxon>
        <taxon>Embryophyta</taxon>
        <taxon>Tracheophyta</taxon>
        <taxon>Spermatophyta</taxon>
        <taxon>Magnoliopsida</taxon>
        <taxon>eudicotyledons</taxon>
        <taxon>Gunneridae</taxon>
        <taxon>Pentapetalae</taxon>
        <taxon>asterids</taxon>
        <taxon>lamiids</taxon>
        <taxon>Solanales</taxon>
        <taxon>Solanaceae</taxon>
        <taxon>Solanoideae</taxon>
        <taxon>Solaneae</taxon>
        <taxon>Solanum</taxon>
    </lineage>
</organism>
<accession>A0AAV9M7J2</accession>
<feature type="region of interest" description="Disordered" evidence="1">
    <location>
        <begin position="131"/>
        <end position="188"/>
    </location>
</feature>
<gene>
    <name evidence="2" type="ORF">R3W88_008044</name>
</gene>
<feature type="compositionally biased region" description="Polar residues" evidence="1">
    <location>
        <begin position="107"/>
        <end position="116"/>
    </location>
</feature>
<feature type="compositionally biased region" description="Polar residues" evidence="1">
    <location>
        <begin position="31"/>
        <end position="44"/>
    </location>
</feature>
<proteinExistence type="predicted"/>
<dbReference type="AlphaFoldDB" id="A0AAV9M7J2"/>
<feature type="region of interest" description="Disordered" evidence="1">
    <location>
        <begin position="1"/>
        <end position="116"/>
    </location>
</feature>
<dbReference type="EMBL" id="JAWPEI010000002">
    <property type="protein sequence ID" value="KAK4733783.1"/>
    <property type="molecule type" value="Genomic_DNA"/>
</dbReference>
<protein>
    <submittedName>
        <fullName evidence="2">Uncharacterized protein</fullName>
    </submittedName>
</protein>
<evidence type="ECO:0000313" key="3">
    <source>
        <dbReference type="Proteomes" id="UP001311915"/>
    </source>
</evidence>
<keyword evidence="3" id="KW-1185">Reference proteome</keyword>
<evidence type="ECO:0000313" key="2">
    <source>
        <dbReference type="EMBL" id="KAK4733783.1"/>
    </source>
</evidence>
<feature type="compositionally biased region" description="Basic and acidic residues" evidence="1">
    <location>
        <begin position="151"/>
        <end position="174"/>
    </location>
</feature>
<feature type="compositionally biased region" description="Basic and acidic residues" evidence="1">
    <location>
        <begin position="1"/>
        <end position="30"/>
    </location>
</feature>